<dbReference type="EMBL" id="CP009920">
    <property type="protein sequence ID" value="AJI24464.1"/>
    <property type="molecule type" value="Genomic_DNA"/>
</dbReference>
<sequence>MSHQNTRLKEAIDDWYGQLSSQMAAPFYLLSNAFLTAGNLSADMIGARGKTVSNRDERANFTIETADIPSEVSSFLKEKQQANELQDYVVRLIQQDLQKMSKENEVETLVHSLRKELLVEIDLLKKEMNSRLAANREEYEASQAKELQDYVAKLVEQNGQKDSREEDFQSLIHSLRTELLGEIHLLKKELGSASAPSYKQLKRVKNEEEETFKEGQLIKSEKVTGTIQEDIDVDF</sequence>
<organism evidence="1 2">
    <name type="scientific">Priestia megaterium (strain ATCC 14581 / DSM 32 / CCUG 1817 / JCM 2506 / NBRC 15308 / NCIMB 9376 / NCTC 10342 / NRRL B-14308 / VKM B-512 / Ford 19)</name>
    <name type="common">Bacillus megaterium</name>
    <dbReference type="NCBI Taxonomy" id="1348623"/>
    <lineage>
        <taxon>Bacteria</taxon>
        <taxon>Bacillati</taxon>
        <taxon>Bacillota</taxon>
        <taxon>Bacilli</taxon>
        <taxon>Bacillales</taxon>
        <taxon>Bacillaceae</taxon>
        <taxon>Priestia</taxon>
    </lineage>
</organism>
<dbReference type="RefSeq" id="WP_034650175.1">
    <property type="nucleotide sequence ID" value="NZ_BCVB01000006.1"/>
</dbReference>
<reference evidence="1 2" key="1">
    <citation type="journal article" date="2015" name="Genome Announc.">
        <title>Complete genome sequences for 35 biothreat assay-relevant bacillus species.</title>
        <authorList>
            <person name="Johnson S.L."/>
            <person name="Daligault H.E."/>
            <person name="Davenport K.W."/>
            <person name="Jaissle J."/>
            <person name="Frey K.G."/>
            <person name="Ladner J.T."/>
            <person name="Broomall S.M."/>
            <person name="Bishop-Lilly K.A."/>
            <person name="Bruce D.C."/>
            <person name="Gibbons H.S."/>
            <person name="Coyne S.R."/>
            <person name="Lo C.C."/>
            <person name="Meincke L."/>
            <person name="Munk A.C."/>
            <person name="Koroleva G.I."/>
            <person name="Rosenzweig C.N."/>
            <person name="Palacios G.F."/>
            <person name="Redden C.L."/>
            <person name="Minogue T.D."/>
            <person name="Chain P.S."/>
        </authorList>
    </citation>
    <scope>NUCLEOTIDE SEQUENCE [LARGE SCALE GENOMIC DNA]</scope>
    <source>
        <strain evidence="2">ATCC 14581 / DSM 32 / JCM 2506 / NBRC 15308 / NCIMB 9376 / NCTC 10342 / NRRL B-14308 / VKM B-512</strain>
    </source>
</reference>
<evidence type="ECO:0000313" key="2">
    <source>
        <dbReference type="Proteomes" id="UP000031829"/>
    </source>
</evidence>
<accession>A0A0B6AX72</accession>
<proteinExistence type="predicted"/>
<gene>
    <name evidence="1" type="ORF">BG04_365</name>
</gene>
<dbReference type="HOGENOM" id="CLU_1178356_0_0_9"/>
<dbReference type="Proteomes" id="UP000031829">
    <property type="component" value="Chromosome"/>
</dbReference>
<protein>
    <submittedName>
        <fullName evidence="1">Uncharacterized protein</fullName>
    </submittedName>
</protein>
<dbReference type="GeneID" id="93643875"/>
<evidence type="ECO:0000313" key="1">
    <source>
        <dbReference type="EMBL" id="AJI24464.1"/>
    </source>
</evidence>
<name>A0A0B6AX72_PRIM2</name>
<dbReference type="AlphaFoldDB" id="A0A0B6AX72"/>
<dbReference type="KEGG" id="bmeg:BG04_365"/>